<gene>
    <name evidence="1" type="ORF">MRB53_008268</name>
</gene>
<sequence>MTGISTCQYASTSTSSSVLNTTNPTGTKVFGLEPSGPTNAASVSLNFTIIYAFACHLMLMVTVNHF</sequence>
<accession>A0ACC2MM96</accession>
<dbReference type="EMBL" id="CM056810">
    <property type="protein sequence ID" value="KAJ8646520.1"/>
    <property type="molecule type" value="Genomic_DNA"/>
</dbReference>
<name>A0ACC2MM96_PERAE</name>
<reference evidence="1 2" key="1">
    <citation type="journal article" date="2022" name="Hortic Res">
        <title>A haplotype resolved chromosomal level avocado genome allows analysis of novel avocado genes.</title>
        <authorList>
            <person name="Nath O."/>
            <person name="Fletcher S.J."/>
            <person name="Hayward A."/>
            <person name="Shaw L.M."/>
            <person name="Masouleh A.K."/>
            <person name="Furtado A."/>
            <person name="Henry R.J."/>
            <person name="Mitter N."/>
        </authorList>
    </citation>
    <scope>NUCLEOTIDE SEQUENCE [LARGE SCALE GENOMIC DNA]</scope>
    <source>
        <strain evidence="2">cv. Hass</strain>
    </source>
</reference>
<proteinExistence type="predicted"/>
<evidence type="ECO:0000313" key="1">
    <source>
        <dbReference type="EMBL" id="KAJ8646520.1"/>
    </source>
</evidence>
<evidence type="ECO:0000313" key="2">
    <source>
        <dbReference type="Proteomes" id="UP001234297"/>
    </source>
</evidence>
<dbReference type="Proteomes" id="UP001234297">
    <property type="component" value="Chromosome 2"/>
</dbReference>
<comment type="caution">
    <text evidence="1">The sequence shown here is derived from an EMBL/GenBank/DDBJ whole genome shotgun (WGS) entry which is preliminary data.</text>
</comment>
<protein>
    <submittedName>
        <fullName evidence="1">Uncharacterized protein</fullName>
    </submittedName>
</protein>
<keyword evidence="2" id="KW-1185">Reference proteome</keyword>
<organism evidence="1 2">
    <name type="scientific">Persea americana</name>
    <name type="common">Avocado</name>
    <dbReference type="NCBI Taxonomy" id="3435"/>
    <lineage>
        <taxon>Eukaryota</taxon>
        <taxon>Viridiplantae</taxon>
        <taxon>Streptophyta</taxon>
        <taxon>Embryophyta</taxon>
        <taxon>Tracheophyta</taxon>
        <taxon>Spermatophyta</taxon>
        <taxon>Magnoliopsida</taxon>
        <taxon>Magnoliidae</taxon>
        <taxon>Laurales</taxon>
        <taxon>Lauraceae</taxon>
        <taxon>Persea</taxon>
    </lineage>
</organism>